<organism evidence="1 2">
    <name type="scientific">Arcticibacter tournemirensis</name>
    <dbReference type="NCBI Taxonomy" id="699437"/>
    <lineage>
        <taxon>Bacteria</taxon>
        <taxon>Pseudomonadati</taxon>
        <taxon>Bacteroidota</taxon>
        <taxon>Sphingobacteriia</taxon>
        <taxon>Sphingobacteriales</taxon>
        <taxon>Sphingobacteriaceae</taxon>
        <taxon>Arcticibacter</taxon>
    </lineage>
</organism>
<accession>A0A5M9H8S5</accession>
<reference evidence="1 2" key="1">
    <citation type="submission" date="2019-09" db="EMBL/GenBank/DDBJ databases">
        <title>Pararcticibacter amylolyticus gen. nov., sp. nov., isolated from a rottenly hemp rope, and reclassification of Pedobacter tournemirensis as Pararcticibacter tournemirensis comb. nov.</title>
        <authorList>
            <person name="Cai Y."/>
        </authorList>
    </citation>
    <scope>NUCLEOTIDE SEQUENCE [LARGE SCALE GENOMIC DNA]</scope>
    <source>
        <strain evidence="1 2">TF5-37.2-LB10</strain>
    </source>
</reference>
<evidence type="ECO:0000313" key="1">
    <source>
        <dbReference type="EMBL" id="KAA8482595.1"/>
    </source>
</evidence>
<evidence type="ECO:0000313" key="2">
    <source>
        <dbReference type="Proteomes" id="UP000322918"/>
    </source>
</evidence>
<dbReference type="OrthoDB" id="627374at2"/>
<dbReference type="Proteomes" id="UP000322918">
    <property type="component" value="Unassembled WGS sequence"/>
</dbReference>
<sequence length="777" mass="89677">MKSAVLRFNKEAGRQIVDSALSFKPFLQILSDRADTEASEKKKFYDFILDKFNEHGLASDRVEPECVVNKKDILELIFATLTPLITAEKDYLWALGTPVPEAIFYCTDAFAQFFENNILANHSNDHEHFERSKYEFIYSLVLKKYYNIDAFIKDEKLYAYTDPHTGLSKYLSIQADTRFIDISLKGPLPDLNIADIEHHIYDKEAYQTLIELLPLELFRVDGFSVLTFSDVTLRHAIENIRNLIISNDYNPAALYESVIQSLKTLAGDNKVEFGLLPFLMLNGKPVFEDNDSFRSILVNCALQKDSVDEIFEVLVNSYQKNPKPVFFGTLTEEKTELHPVLDLLRQNGIVSYAVLPIFYNNQLPGVLEIYSREGTISYEHILARLELAIPLLAQLLQNVADEFKSKIERVIKRKFTSLQPSVQWKFNEAAWNYLKAKRKDGAASAEIETISFKDVYPLYGAIDIRDSTTARNLAVKEDSAVLLRLCANTLLEIKKHHQLTLIDELIYECNKWAEKISAQMGTNDEILLSQFFEQKADPFLLHFKSTSPELTGVLQEYFRATKHDDGIAFSRRRELEASIQTINDSVNSYMEQVQPELQQSYPCYFEKFRTDGVEYDIYIGQSIAPDKAFNNLYIKNLRLWQLKSMIEIAGITHSLLSKTAIPLQTTQLIFIHSNPIDISFRNDERRFDVEGTYNIRYEILKKRIDKVRLKGSEERLTQPDKIALVYFNYKEAEEYVQYISYLQEQTLLKIDLEHLELEELQGVTGLKALRVGVNYND</sequence>
<dbReference type="SUPFAM" id="SSF55781">
    <property type="entry name" value="GAF domain-like"/>
    <property type="match status" value="1"/>
</dbReference>
<dbReference type="AlphaFoldDB" id="A0A5M9H8S5"/>
<comment type="caution">
    <text evidence="1">The sequence shown here is derived from an EMBL/GenBank/DDBJ whole genome shotgun (WGS) entry which is preliminary data.</text>
</comment>
<name>A0A5M9H8S5_9SPHI</name>
<dbReference type="RefSeq" id="WP_141816395.1">
    <property type="nucleotide sequence ID" value="NZ_VFPL01000001.1"/>
</dbReference>
<protein>
    <submittedName>
        <fullName evidence="1">GAF domain-containing protein</fullName>
    </submittedName>
</protein>
<gene>
    <name evidence="1" type="ORF">F1649_11510</name>
</gene>
<keyword evidence="2" id="KW-1185">Reference proteome</keyword>
<dbReference type="EMBL" id="VWNE01000016">
    <property type="protein sequence ID" value="KAA8482595.1"/>
    <property type="molecule type" value="Genomic_DNA"/>
</dbReference>
<proteinExistence type="predicted"/>